<sequence>MRLSLKMTQNKATEEWQVEAPTGGPPSGSRLSALPLAQRPRRPPHLAFLNHPYCACSGMLWRRFASCGLSWSSYRKEQYRIMPLSPEGGIDTTVSKGDDVTLPGTSKKRTRTGCLPCRRRRRKCDGARPGCRNCESWGFSGRLWMRQKTLSVATIFLMMCVLAPGSTVNSRTDKTGRTRGEWRHAMQLQ</sequence>
<dbReference type="AlphaFoldDB" id="A0A317XCZ1"/>
<protein>
    <recommendedName>
        <fullName evidence="7">Zn(2)-C6 fungal-type domain-containing protein</fullName>
    </recommendedName>
</protein>
<accession>A0A317XCZ1</accession>
<evidence type="ECO:0000256" key="5">
    <source>
        <dbReference type="SAM" id="MobiDB-lite"/>
    </source>
</evidence>
<dbReference type="SUPFAM" id="SSF57701">
    <property type="entry name" value="Zn2/Cys6 DNA-binding domain"/>
    <property type="match status" value="1"/>
</dbReference>
<evidence type="ECO:0000313" key="9">
    <source>
        <dbReference type="Proteomes" id="UP000246702"/>
    </source>
</evidence>
<dbReference type="PROSITE" id="PS50048">
    <property type="entry name" value="ZN2_CY6_FUNGAL_2"/>
    <property type="match status" value="1"/>
</dbReference>
<evidence type="ECO:0000256" key="4">
    <source>
        <dbReference type="ARBA" id="ARBA00023242"/>
    </source>
</evidence>
<dbReference type="SMART" id="SM00066">
    <property type="entry name" value="GAL4"/>
    <property type="match status" value="1"/>
</dbReference>
<dbReference type="Pfam" id="PF00172">
    <property type="entry name" value="Zn_clus"/>
    <property type="match status" value="1"/>
</dbReference>
<evidence type="ECO:0000256" key="1">
    <source>
        <dbReference type="ARBA" id="ARBA00023015"/>
    </source>
</evidence>
<keyword evidence="2" id="KW-0238">DNA-binding</keyword>
<dbReference type="GO" id="GO:0003677">
    <property type="term" value="F:DNA binding"/>
    <property type="evidence" value="ECO:0007669"/>
    <property type="project" value="UniProtKB-KW"/>
</dbReference>
<feature type="compositionally biased region" description="Polar residues" evidence="5">
    <location>
        <begin position="1"/>
        <end position="11"/>
    </location>
</feature>
<evidence type="ECO:0000256" key="3">
    <source>
        <dbReference type="ARBA" id="ARBA00023163"/>
    </source>
</evidence>
<dbReference type="GO" id="GO:0000981">
    <property type="term" value="F:DNA-binding transcription factor activity, RNA polymerase II-specific"/>
    <property type="evidence" value="ECO:0007669"/>
    <property type="project" value="InterPro"/>
</dbReference>
<dbReference type="EMBL" id="MSFK01000001">
    <property type="protein sequence ID" value="PWY96195.1"/>
    <property type="molecule type" value="Genomic_DNA"/>
</dbReference>
<keyword evidence="6" id="KW-1133">Transmembrane helix</keyword>
<keyword evidence="6" id="KW-0472">Membrane</keyword>
<name>A0A317XCZ1_9EURO</name>
<evidence type="ECO:0000256" key="2">
    <source>
        <dbReference type="ARBA" id="ARBA00023125"/>
    </source>
</evidence>
<keyword evidence="3" id="KW-0804">Transcription</keyword>
<evidence type="ECO:0000256" key="6">
    <source>
        <dbReference type="SAM" id="Phobius"/>
    </source>
</evidence>
<feature type="region of interest" description="Disordered" evidence="5">
    <location>
        <begin position="169"/>
        <end position="189"/>
    </location>
</feature>
<comment type="caution">
    <text evidence="8">The sequence shown here is derived from an EMBL/GenBank/DDBJ whole genome shotgun (WGS) entry which is preliminary data.</text>
</comment>
<dbReference type="InterPro" id="IPR036864">
    <property type="entry name" value="Zn2-C6_fun-type_DNA-bd_sf"/>
</dbReference>
<reference evidence="8 9" key="1">
    <citation type="submission" date="2016-12" db="EMBL/GenBank/DDBJ databases">
        <title>The genomes of Aspergillus section Nigri reveals drivers in fungal speciation.</title>
        <authorList>
            <consortium name="DOE Joint Genome Institute"/>
            <person name="Vesth T.C."/>
            <person name="Nybo J."/>
            <person name="Theobald S."/>
            <person name="Brandl J."/>
            <person name="Frisvad J.C."/>
            <person name="Nielsen K.F."/>
            <person name="Lyhne E.K."/>
            <person name="Kogle M.E."/>
            <person name="Kuo A."/>
            <person name="Riley R."/>
            <person name="Clum A."/>
            <person name="Nolan M."/>
            <person name="Lipzen A."/>
            <person name="Salamov A."/>
            <person name="Henrissat B."/>
            <person name="Wiebenga A."/>
            <person name="De Vries R.P."/>
            <person name="Grigoriev I.V."/>
            <person name="Mortensen U.H."/>
            <person name="Andersen M.R."/>
            <person name="Baker S.E."/>
        </authorList>
    </citation>
    <scope>NUCLEOTIDE SEQUENCE [LARGE SCALE GENOMIC DNA]</scope>
    <source>
        <strain evidence="8 9">CBS 115572</strain>
    </source>
</reference>
<proteinExistence type="predicted"/>
<evidence type="ECO:0000313" key="8">
    <source>
        <dbReference type="EMBL" id="PWY96195.1"/>
    </source>
</evidence>
<dbReference type="GO" id="GO:0009893">
    <property type="term" value="P:positive regulation of metabolic process"/>
    <property type="evidence" value="ECO:0007669"/>
    <property type="project" value="UniProtKB-ARBA"/>
</dbReference>
<dbReference type="Gene3D" id="4.10.240.10">
    <property type="entry name" value="Zn(2)-C6 fungal-type DNA-binding domain"/>
    <property type="match status" value="1"/>
</dbReference>
<feature type="domain" description="Zn(2)-C6 fungal-type" evidence="7">
    <location>
        <begin position="113"/>
        <end position="134"/>
    </location>
</feature>
<keyword evidence="1" id="KW-0805">Transcription regulation</keyword>
<dbReference type="InterPro" id="IPR001138">
    <property type="entry name" value="Zn2Cys6_DnaBD"/>
</dbReference>
<feature type="transmembrane region" description="Helical" evidence="6">
    <location>
        <begin position="150"/>
        <end position="168"/>
    </location>
</feature>
<keyword evidence="6" id="KW-0812">Transmembrane</keyword>
<dbReference type="GeneID" id="37108368"/>
<dbReference type="Proteomes" id="UP000246702">
    <property type="component" value="Unassembled WGS sequence"/>
</dbReference>
<dbReference type="CDD" id="cd00067">
    <property type="entry name" value="GAL4"/>
    <property type="match status" value="1"/>
</dbReference>
<keyword evidence="9" id="KW-1185">Reference proteome</keyword>
<dbReference type="STRING" id="1450535.A0A317XCZ1"/>
<dbReference type="RefSeq" id="XP_025472956.1">
    <property type="nucleotide sequence ID" value="XM_025606225.1"/>
</dbReference>
<dbReference type="GO" id="GO:0008270">
    <property type="term" value="F:zinc ion binding"/>
    <property type="evidence" value="ECO:0007669"/>
    <property type="project" value="InterPro"/>
</dbReference>
<keyword evidence="4" id="KW-0539">Nucleus</keyword>
<evidence type="ECO:0000259" key="7">
    <source>
        <dbReference type="PROSITE" id="PS50048"/>
    </source>
</evidence>
<feature type="region of interest" description="Disordered" evidence="5">
    <location>
        <begin position="1"/>
        <end position="33"/>
    </location>
</feature>
<feature type="compositionally biased region" description="Basic and acidic residues" evidence="5">
    <location>
        <begin position="171"/>
        <end position="189"/>
    </location>
</feature>
<organism evidence="8 9">
    <name type="scientific">Aspergillus sclerotioniger CBS 115572</name>
    <dbReference type="NCBI Taxonomy" id="1450535"/>
    <lineage>
        <taxon>Eukaryota</taxon>
        <taxon>Fungi</taxon>
        <taxon>Dikarya</taxon>
        <taxon>Ascomycota</taxon>
        <taxon>Pezizomycotina</taxon>
        <taxon>Eurotiomycetes</taxon>
        <taxon>Eurotiomycetidae</taxon>
        <taxon>Eurotiales</taxon>
        <taxon>Aspergillaceae</taxon>
        <taxon>Aspergillus</taxon>
        <taxon>Aspergillus subgen. Circumdati</taxon>
    </lineage>
</organism>
<gene>
    <name evidence="8" type="ORF">BO94DRAFT_2217</name>
</gene>